<dbReference type="GO" id="GO:0030621">
    <property type="term" value="F:U4 snRNA binding"/>
    <property type="evidence" value="ECO:0007669"/>
    <property type="project" value="EnsemblFungi"/>
</dbReference>
<evidence type="ECO:0000256" key="2">
    <source>
        <dbReference type="ARBA" id="ARBA00009466"/>
    </source>
</evidence>
<dbReference type="SUPFAM" id="SSF48371">
    <property type="entry name" value="ARM repeat"/>
    <property type="match status" value="2"/>
</dbReference>
<dbReference type="InterPro" id="IPR041123">
    <property type="entry name" value="CRM1_repeat"/>
</dbReference>
<dbReference type="STRING" id="1246581.A0A2H9TFD3"/>
<dbReference type="GO" id="GO:0006611">
    <property type="term" value="P:protein export from nucleus"/>
    <property type="evidence" value="ECO:0007669"/>
    <property type="project" value="EnsemblFungi"/>
</dbReference>
<dbReference type="GO" id="GO:0034399">
    <property type="term" value="C:nuclear periphery"/>
    <property type="evidence" value="ECO:0007669"/>
    <property type="project" value="EnsemblFungi"/>
</dbReference>
<dbReference type="InterPro" id="IPR045065">
    <property type="entry name" value="XPO1/5"/>
</dbReference>
<evidence type="ECO:0000256" key="3">
    <source>
        <dbReference type="ARBA" id="ARBA00022448"/>
    </source>
</evidence>
<dbReference type="GO" id="GO:0061608">
    <property type="term" value="F:nuclear import signal receptor activity"/>
    <property type="evidence" value="ECO:0007669"/>
    <property type="project" value="EnsemblFungi"/>
</dbReference>
<dbReference type="Pfam" id="PF18784">
    <property type="entry name" value="CRM1_repeat_2"/>
    <property type="match status" value="1"/>
</dbReference>
<dbReference type="InterPro" id="IPR041235">
    <property type="entry name" value="Exp1_repeat_2"/>
</dbReference>
<dbReference type="GO" id="GO:0034501">
    <property type="term" value="P:protein localization to kinetochore"/>
    <property type="evidence" value="ECO:0007669"/>
    <property type="project" value="EnsemblFungi"/>
</dbReference>
<evidence type="ECO:0000259" key="7">
    <source>
        <dbReference type="SMART" id="SM01102"/>
    </source>
</evidence>
<reference evidence="8 9" key="1">
    <citation type="submission" date="2016-10" db="EMBL/GenBank/DDBJ databases">
        <title>The genome of Paramicrosporidium saccamoebae is the missing link in understanding Cryptomycota and Microsporidia evolution.</title>
        <authorList>
            <person name="Quandt C.A."/>
            <person name="Beaudet D."/>
            <person name="Corsaro D."/>
            <person name="Michel R."/>
            <person name="Corradi N."/>
            <person name="James T."/>
        </authorList>
    </citation>
    <scope>NUCLEOTIDE SEQUENCE [LARGE SCALE GENOMIC DNA]</scope>
    <source>
        <strain evidence="8 9">KSL3</strain>
    </source>
</reference>
<dbReference type="GO" id="GO:0071528">
    <property type="term" value="P:tRNA re-export from nucleus"/>
    <property type="evidence" value="ECO:0007669"/>
    <property type="project" value="EnsemblFungi"/>
</dbReference>
<dbReference type="GO" id="GO:0006406">
    <property type="term" value="P:mRNA export from nucleus"/>
    <property type="evidence" value="ECO:0007669"/>
    <property type="project" value="EnsemblFungi"/>
</dbReference>
<dbReference type="Pfam" id="PF18777">
    <property type="entry name" value="CRM1_repeat"/>
    <property type="match status" value="1"/>
</dbReference>
<dbReference type="Gene3D" id="1.25.10.10">
    <property type="entry name" value="Leucine-rich Repeat Variant"/>
    <property type="match status" value="2"/>
</dbReference>
<dbReference type="PANTHER" id="PTHR11223:SF2">
    <property type="entry name" value="EXPORTIN-1"/>
    <property type="match status" value="1"/>
</dbReference>
<dbReference type="InterPro" id="IPR016024">
    <property type="entry name" value="ARM-type_fold"/>
</dbReference>
<dbReference type="Pfam" id="PF08767">
    <property type="entry name" value="CRM1_C"/>
    <property type="match status" value="1"/>
</dbReference>
<dbReference type="GO" id="GO:0000056">
    <property type="term" value="P:ribosomal small subunit export from nucleus"/>
    <property type="evidence" value="ECO:0007669"/>
    <property type="project" value="TreeGrafter"/>
</dbReference>
<dbReference type="OrthoDB" id="27218at2759"/>
<keyword evidence="4" id="KW-0653">Protein transport</keyword>
<dbReference type="Pfam" id="PF18787">
    <property type="entry name" value="CRM1_repeat_3"/>
    <property type="match status" value="1"/>
</dbReference>
<dbReference type="InterPro" id="IPR011989">
    <property type="entry name" value="ARM-like"/>
</dbReference>
<comment type="similarity">
    <text evidence="2">Belongs to the exportin family.</text>
</comment>
<accession>A0A2H9TFD3</accession>
<dbReference type="InterPro" id="IPR040485">
    <property type="entry name" value="XPO1_repeat_3"/>
</dbReference>
<dbReference type="GO" id="GO:0005737">
    <property type="term" value="C:cytoplasm"/>
    <property type="evidence" value="ECO:0007669"/>
    <property type="project" value="TreeGrafter"/>
</dbReference>
<dbReference type="InterPro" id="IPR013598">
    <property type="entry name" value="Exportin-1/Importin-b-like"/>
</dbReference>
<feature type="coiled-coil region" evidence="6">
    <location>
        <begin position="909"/>
        <end position="939"/>
    </location>
</feature>
<evidence type="ECO:0000313" key="8">
    <source>
        <dbReference type="EMBL" id="PJF16487.1"/>
    </source>
</evidence>
<protein>
    <recommendedName>
        <fullName evidence="7">Exportin-1 C-terminal domain-containing protein</fullName>
    </recommendedName>
</protein>
<sequence>MKQERILISKLNLILVQVLKQEWPKNWPTFVSELVSSSRTSISLCENNMAILKLLSEEVFDYSAEQMTTVKAKNLKSQLCGEFAEVFQLCTEVLEKAQKPSLISSTLEALLRFLKWIPLGYIFETALIENLKSRFLTVPLFRNVTLKCLTEISALTIGSEYDNKFVALFQSVMDSLSLMIQYSQDLDLAKAYQNSSDEEQKLIQNLSLFFATCLGNHLKVLETHVNREVLLLAHMYLLKISLVDDREVFKVCLEYWTKLVSDLYNEYPFVAMESSGLFLGSIAHTNSRRALYGDVLSSLRLVMIERMVKPEEVLIVEDENGEIVRESIKETDTITLYKSMREVLVFLTHLDYEDTENIMTEKLSRQFDGSEWSWNNLNKLCWAIGSISGAMNEEVEKGFLVNIIRDLLGLTEMKRGKDNKAVVASNIMYIVGQYPRFLKAHWKFLKTVINKLFEFMHELHEGVQDMACDTFIKISKKCRRHFVVLQVGSTTPFVDEILAKLPSIICDLQPSQVHTFYEAIGYMIQSQTDTTLQGAEISQLMSLPNGSWDTVISAAAQNVEILKSTETLKSLSNILRSNVRACESIGPAFSVQMSRIYMDMLSLYRAVSGIISDSVAHQGVIATKTPVVRAMRAVKKDVLRLVEVFISKVEDPQAVAQSFIPPLFDAILGDYSRNVEQARDAEVLSVTAATINKLTIHMEDKILPILSAVFECTLNMINKDFAEYPEHRVNFFKLLSVINSHCFTALLRLPPMQFKLIVDSILWSIKHTHRDISDTGLNMLLQLLQNMSQADPSVSSTFYRDYFLNLLQDIFYVLTDTDHKAGFKFQSAILANMFQAVSSGSIPSPIFDTSKHPNMDNQTYLKSHMLNLLSNAFPHLQRTQIETFVCGLFDLNQDLTTFKAHLRDFLISLKEFAGDNQELYLEEQELEQERKRKADMEAAMKIPGLVKPIDRPDDLSD</sequence>
<dbReference type="GO" id="GO:0030619">
    <property type="term" value="F:U1 snRNA binding"/>
    <property type="evidence" value="ECO:0007669"/>
    <property type="project" value="EnsemblFungi"/>
</dbReference>
<dbReference type="GO" id="GO:0000776">
    <property type="term" value="C:kinetochore"/>
    <property type="evidence" value="ECO:0007669"/>
    <property type="project" value="EnsemblFungi"/>
</dbReference>
<dbReference type="AlphaFoldDB" id="A0A2H9TFD3"/>
<dbReference type="GO" id="GO:0030623">
    <property type="term" value="F:U5 snRNA binding"/>
    <property type="evidence" value="ECO:0007669"/>
    <property type="project" value="EnsemblFungi"/>
</dbReference>
<feature type="domain" description="Exportin-1 C-terminal" evidence="7">
    <location>
        <begin position="592"/>
        <end position="914"/>
    </location>
</feature>
<dbReference type="GO" id="GO:0005816">
    <property type="term" value="C:spindle pole body"/>
    <property type="evidence" value="ECO:0007669"/>
    <property type="project" value="EnsemblFungi"/>
</dbReference>
<dbReference type="Proteomes" id="UP000240830">
    <property type="component" value="Unassembled WGS sequence"/>
</dbReference>
<comment type="caution">
    <text evidence="8">The sequence shown here is derived from an EMBL/GenBank/DDBJ whole genome shotgun (WGS) entry which is preliminary data.</text>
</comment>
<name>A0A2H9TFD3_9FUNG</name>
<dbReference type="Pfam" id="PF08389">
    <property type="entry name" value="Xpo1"/>
    <property type="match status" value="1"/>
</dbReference>
<keyword evidence="3" id="KW-0813">Transport</keyword>
<keyword evidence="5" id="KW-0539">Nucleus</keyword>
<dbReference type="SMART" id="SM01102">
    <property type="entry name" value="CRM1_C"/>
    <property type="match status" value="1"/>
</dbReference>
<dbReference type="GO" id="GO:0000055">
    <property type="term" value="P:ribosomal large subunit export from nucleus"/>
    <property type="evidence" value="ECO:0007669"/>
    <property type="project" value="EnsemblFungi"/>
</dbReference>
<evidence type="ECO:0000313" key="9">
    <source>
        <dbReference type="Proteomes" id="UP000240830"/>
    </source>
</evidence>
<dbReference type="InterPro" id="IPR014877">
    <property type="entry name" value="XPO1_C_dom"/>
</dbReference>
<dbReference type="FunFam" id="1.25.10.10:FF:000022">
    <property type="entry name" value="protein EXPORTIN 1A"/>
    <property type="match status" value="1"/>
</dbReference>
<dbReference type="GO" id="GO:0017070">
    <property type="term" value="F:U6 snRNA binding"/>
    <property type="evidence" value="ECO:0007669"/>
    <property type="project" value="EnsemblFungi"/>
</dbReference>
<evidence type="ECO:0000256" key="6">
    <source>
        <dbReference type="SAM" id="Coils"/>
    </source>
</evidence>
<dbReference type="EMBL" id="MTSL01000219">
    <property type="protein sequence ID" value="PJF16487.1"/>
    <property type="molecule type" value="Genomic_DNA"/>
</dbReference>
<keyword evidence="6" id="KW-0175">Coiled coil</keyword>
<dbReference type="GO" id="GO:0030620">
    <property type="term" value="F:U2 snRNA binding"/>
    <property type="evidence" value="ECO:0007669"/>
    <property type="project" value="EnsemblFungi"/>
</dbReference>
<keyword evidence="9" id="KW-1185">Reference proteome</keyword>
<evidence type="ECO:0000256" key="1">
    <source>
        <dbReference type="ARBA" id="ARBA00004123"/>
    </source>
</evidence>
<gene>
    <name evidence="8" type="ORF">PSACC_03675</name>
</gene>
<comment type="subcellular location">
    <subcellularLocation>
        <location evidence="1">Nucleus</location>
    </subcellularLocation>
</comment>
<dbReference type="PANTHER" id="PTHR11223">
    <property type="entry name" value="EXPORTIN 1/5"/>
    <property type="match status" value="1"/>
</dbReference>
<evidence type="ECO:0000256" key="4">
    <source>
        <dbReference type="ARBA" id="ARBA00022927"/>
    </source>
</evidence>
<evidence type="ECO:0000256" key="5">
    <source>
        <dbReference type="ARBA" id="ARBA00023242"/>
    </source>
</evidence>
<proteinExistence type="inferred from homology"/>
<dbReference type="GO" id="GO:0005049">
    <property type="term" value="F:nuclear export signal receptor activity"/>
    <property type="evidence" value="ECO:0007669"/>
    <property type="project" value="EnsemblFungi"/>
</dbReference>
<organism evidence="8 9">
    <name type="scientific">Paramicrosporidium saccamoebae</name>
    <dbReference type="NCBI Taxonomy" id="1246581"/>
    <lineage>
        <taxon>Eukaryota</taxon>
        <taxon>Fungi</taxon>
        <taxon>Fungi incertae sedis</taxon>
        <taxon>Cryptomycota</taxon>
        <taxon>Cryptomycota incertae sedis</taxon>
        <taxon>Paramicrosporidium</taxon>
    </lineage>
</organism>